<dbReference type="PATRIC" id="fig|1217715.3.peg.2719"/>
<sequence>MNITEQQNDQIEATGKVSPELASQLIEAAMNGETIGQPVEPVIDTPVVNQVNEEIKQPDAANTVPAEDDLNASNAKVLAKDGIHTIPYESLEKARKGEQEWKAKAESYEQALAEAQSQIQTGQATPAAEQNLATAEAAIAASGDNANVIAMFGDFSEEAIAKGVDALLELRVPGAIQAAIDKALQPFQQQQQLQQAQLAKSAEQQHFDAIASVHPDFESVAESQEFQNWKDAQPSILQGAYNNVLSRGTATEINELLTLYKQANNLNVATPDVNSIKEQAKQAVNNARTQVPHSVSDLPAGSPAGVTLDERMAAMSPAQQLEAMTGWTSEQIDAYVNRNV</sequence>
<comment type="caution">
    <text evidence="2">The sequence shown here is derived from an EMBL/GenBank/DDBJ whole genome shotgun (WGS) entry which is preliminary data.</text>
</comment>
<dbReference type="RefSeq" id="WP_004649385.1">
    <property type="nucleotide sequence ID" value="NZ_KB849166.1"/>
</dbReference>
<dbReference type="HOGENOM" id="CLU_066184_0_0_6"/>
<evidence type="ECO:0000313" key="2">
    <source>
        <dbReference type="EMBL" id="ENU18654.1"/>
    </source>
</evidence>
<organism evidence="2 3">
    <name type="scientific">Acinetobacter bohemicus ANC 3994</name>
    <dbReference type="NCBI Taxonomy" id="1217715"/>
    <lineage>
        <taxon>Bacteria</taxon>
        <taxon>Pseudomonadati</taxon>
        <taxon>Pseudomonadota</taxon>
        <taxon>Gammaproteobacteria</taxon>
        <taxon>Moraxellales</taxon>
        <taxon>Moraxellaceae</taxon>
        <taxon>Acinetobacter</taxon>
    </lineage>
</organism>
<dbReference type="Proteomes" id="UP000013086">
    <property type="component" value="Unassembled WGS sequence"/>
</dbReference>
<dbReference type="EMBL" id="APOH01000021">
    <property type="protein sequence ID" value="ENU18654.1"/>
    <property type="molecule type" value="Genomic_DNA"/>
</dbReference>
<evidence type="ECO:0000256" key="1">
    <source>
        <dbReference type="SAM" id="Coils"/>
    </source>
</evidence>
<protein>
    <recommendedName>
        <fullName evidence="4">Coil containing protein</fullName>
    </recommendedName>
</protein>
<keyword evidence="1" id="KW-0175">Coiled coil</keyword>
<dbReference type="eggNOG" id="ENOG50315HS">
    <property type="taxonomic scope" value="Bacteria"/>
</dbReference>
<dbReference type="OrthoDB" id="6679509at2"/>
<dbReference type="AlphaFoldDB" id="N8QBL5"/>
<proteinExistence type="predicted"/>
<reference evidence="2 3" key="1">
    <citation type="submission" date="2013-02" db="EMBL/GenBank/DDBJ databases">
        <title>The Genome Sequence of Acinetobacter sp. ANC 3994.</title>
        <authorList>
            <consortium name="The Broad Institute Genome Sequencing Platform"/>
            <consortium name="The Broad Institute Genome Sequencing Center for Infectious Disease"/>
            <person name="Cerqueira G."/>
            <person name="Feldgarden M."/>
            <person name="Courvalin P."/>
            <person name="Perichon B."/>
            <person name="Grillot-Courvalin C."/>
            <person name="Clermont D."/>
            <person name="Rocha E."/>
            <person name="Yoon E.-J."/>
            <person name="Nemec A."/>
            <person name="Walker B."/>
            <person name="Young S.K."/>
            <person name="Zeng Q."/>
            <person name="Gargeya S."/>
            <person name="Fitzgerald M."/>
            <person name="Haas B."/>
            <person name="Abouelleil A."/>
            <person name="Alvarado L."/>
            <person name="Arachchi H.M."/>
            <person name="Berlin A.M."/>
            <person name="Chapman S.B."/>
            <person name="Dewar J."/>
            <person name="Goldberg J."/>
            <person name="Griggs A."/>
            <person name="Gujja S."/>
            <person name="Hansen M."/>
            <person name="Howarth C."/>
            <person name="Imamovic A."/>
            <person name="Larimer J."/>
            <person name="McCowan C."/>
            <person name="Murphy C."/>
            <person name="Neiman D."/>
            <person name="Pearson M."/>
            <person name="Priest M."/>
            <person name="Roberts A."/>
            <person name="Saif S."/>
            <person name="Shea T."/>
            <person name="Sisk P."/>
            <person name="Sykes S."/>
            <person name="Wortman J."/>
            <person name="Nusbaum C."/>
            <person name="Birren B."/>
        </authorList>
    </citation>
    <scope>NUCLEOTIDE SEQUENCE [LARGE SCALE GENOMIC DNA]</scope>
    <source>
        <strain evidence="2 3">ANC 3994</strain>
    </source>
</reference>
<evidence type="ECO:0008006" key="4">
    <source>
        <dbReference type="Google" id="ProtNLM"/>
    </source>
</evidence>
<feature type="coiled-coil region" evidence="1">
    <location>
        <begin position="91"/>
        <end position="125"/>
    </location>
</feature>
<name>N8QBL5_9GAMM</name>
<evidence type="ECO:0000313" key="3">
    <source>
        <dbReference type="Proteomes" id="UP000013086"/>
    </source>
</evidence>
<gene>
    <name evidence="2" type="ORF">F994_02781</name>
</gene>
<accession>N8QBL5</accession>